<dbReference type="InterPro" id="IPR013918">
    <property type="entry name" value="Nucleotide_exch_fac_Fes1"/>
</dbReference>
<evidence type="ECO:0000259" key="1">
    <source>
        <dbReference type="Pfam" id="PF08609"/>
    </source>
</evidence>
<gene>
    <name evidence="2" type="ORF">BJ212DRAFT_1246897</name>
</gene>
<feature type="domain" description="Nucleotide exchange factor Fes1" evidence="1">
    <location>
        <begin position="1"/>
        <end position="56"/>
    </location>
</feature>
<dbReference type="Proteomes" id="UP000807769">
    <property type="component" value="Unassembled WGS sequence"/>
</dbReference>
<dbReference type="OrthoDB" id="10250458at2759"/>
<organism evidence="2 3">
    <name type="scientific">Suillus subaureus</name>
    <dbReference type="NCBI Taxonomy" id="48587"/>
    <lineage>
        <taxon>Eukaryota</taxon>
        <taxon>Fungi</taxon>
        <taxon>Dikarya</taxon>
        <taxon>Basidiomycota</taxon>
        <taxon>Agaricomycotina</taxon>
        <taxon>Agaricomycetes</taxon>
        <taxon>Agaricomycetidae</taxon>
        <taxon>Boletales</taxon>
        <taxon>Suillineae</taxon>
        <taxon>Suillaceae</taxon>
        <taxon>Suillus</taxon>
    </lineage>
</organism>
<keyword evidence="3" id="KW-1185">Reference proteome</keyword>
<dbReference type="GeneID" id="64623685"/>
<reference evidence="2" key="1">
    <citation type="journal article" date="2020" name="New Phytol.">
        <title>Comparative genomics reveals dynamic genome evolution in host specialist ectomycorrhizal fungi.</title>
        <authorList>
            <person name="Lofgren L.A."/>
            <person name="Nguyen N.H."/>
            <person name="Vilgalys R."/>
            <person name="Ruytinx J."/>
            <person name="Liao H.L."/>
            <person name="Branco S."/>
            <person name="Kuo A."/>
            <person name="LaButti K."/>
            <person name="Lipzen A."/>
            <person name="Andreopoulos W."/>
            <person name="Pangilinan J."/>
            <person name="Riley R."/>
            <person name="Hundley H."/>
            <person name="Na H."/>
            <person name="Barry K."/>
            <person name="Grigoriev I.V."/>
            <person name="Stajich J.E."/>
            <person name="Kennedy P.G."/>
        </authorList>
    </citation>
    <scope>NUCLEOTIDE SEQUENCE</scope>
    <source>
        <strain evidence="2">MN1</strain>
    </source>
</reference>
<dbReference type="Pfam" id="PF08609">
    <property type="entry name" value="Fes1"/>
    <property type="match status" value="1"/>
</dbReference>
<dbReference type="EMBL" id="JABBWG010000045">
    <property type="protein sequence ID" value="KAG1807141.1"/>
    <property type="molecule type" value="Genomic_DNA"/>
</dbReference>
<name>A0A9P7E021_9AGAM</name>
<feature type="non-terminal residue" evidence="2">
    <location>
        <position position="56"/>
    </location>
</feature>
<accession>A0A9P7E021</accession>
<evidence type="ECO:0000313" key="2">
    <source>
        <dbReference type="EMBL" id="KAG1807141.1"/>
    </source>
</evidence>
<sequence length="56" mass="6251">LLRWNIENSTPGTTINTLDPGMITSLVIKPDAQLMKEALTIGLDERQTEDDRLKAL</sequence>
<dbReference type="AlphaFoldDB" id="A0A9P7E021"/>
<protein>
    <recommendedName>
        <fullName evidence="1">Nucleotide exchange factor Fes1 domain-containing protein</fullName>
    </recommendedName>
</protein>
<proteinExistence type="predicted"/>
<evidence type="ECO:0000313" key="3">
    <source>
        <dbReference type="Proteomes" id="UP000807769"/>
    </source>
</evidence>
<comment type="caution">
    <text evidence="2">The sequence shown here is derived from an EMBL/GenBank/DDBJ whole genome shotgun (WGS) entry which is preliminary data.</text>
</comment>
<dbReference type="RefSeq" id="XP_041187877.1">
    <property type="nucleotide sequence ID" value="XM_041329668.1"/>
</dbReference>
<feature type="non-terminal residue" evidence="2">
    <location>
        <position position="1"/>
    </location>
</feature>